<organism evidence="2">
    <name type="scientific">Rhizophora mucronata</name>
    <name type="common">Asiatic mangrove</name>
    <dbReference type="NCBI Taxonomy" id="61149"/>
    <lineage>
        <taxon>Eukaryota</taxon>
        <taxon>Viridiplantae</taxon>
        <taxon>Streptophyta</taxon>
        <taxon>Embryophyta</taxon>
        <taxon>Tracheophyta</taxon>
        <taxon>Spermatophyta</taxon>
        <taxon>Magnoliopsida</taxon>
        <taxon>eudicotyledons</taxon>
        <taxon>Gunneridae</taxon>
        <taxon>Pentapetalae</taxon>
        <taxon>rosids</taxon>
        <taxon>fabids</taxon>
        <taxon>Malpighiales</taxon>
        <taxon>Rhizophoraceae</taxon>
        <taxon>Rhizophora</taxon>
    </lineage>
</organism>
<protein>
    <submittedName>
        <fullName evidence="2">Uncharacterized protein</fullName>
    </submittedName>
</protein>
<accession>A0A2P2PPT4</accession>
<dbReference type="EMBL" id="GGEC01076263">
    <property type="protein sequence ID" value="MBX56747.1"/>
    <property type="molecule type" value="Transcribed_RNA"/>
</dbReference>
<keyword evidence="1" id="KW-1133">Transmembrane helix</keyword>
<sequence>MELWPFPSKAQVSDYFITNIIMCIHFLLPLHGLISSFITLARATALWLTLEKK</sequence>
<feature type="transmembrane region" description="Helical" evidence="1">
    <location>
        <begin position="15"/>
        <end position="48"/>
    </location>
</feature>
<evidence type="ECO:0000256" key="1">
    <source>
        <dbReference type="SAM" id="Phobius"/>
    </source>
</evidence>
<proteinExistence type="predicted"/>
<keyword evidence="1" id="KW-0812">Transmembrane</keyword>
<reference evidence="2" key="1">
    <citation type="submission" date="2018-02" db="EMBL/GenBank/DDBJ databases">
        <title>Rhizophora mucronata_Transcriptome.</title>
        <authorList>
            <person name="Meera S.P."/>
            <person name="Sreeshan A."/>
            <person name="Augustine A."/>
        </authorList>
    </citation>
    <scope>NUCLEOTIDE SEQUENCE</scope>
    <source>
        <tissue evidence="2">Leaf</tissue>
    </source>
</reference>
<keyword evidence="1" id="KW-0472">Membrane</keyword>
<dbReference type="AlphaFoldDB" id="A0A2P2PPT4"/>
<name>A0A2P2PPT4_RHIMU</name>
<evidence type="ECO:0000313" key="2">
    <source>
        <dbReference type="EMBL" id="MBX56747.1"/>
    </source>
</evidence>